<proteinExistence type="predicted"/>
<sequence length="101" mass="11173">MEPSHEGTHAATNADLVSMFVFDQAHIAKKTMKPLTNAIQKRAGGARKILLTGTPTHNTETEMAHLFHLAERRQCLCVSEGTLLPCCILSKHRIRSRPVSI</sequence>
<dbReference type="Proteomes" id="UP000053342">
    <property type="component" value="Unassembled WGS sequence"/>
</dbReference>
<evidence type="ECO:0000313" key="1">
    <source>
        <dbReference type="EMBL" id="KIW42204.1"/>
    </source>
</evidence>
<reference evidence="1 2" key="1">
    <citation type="submission" date="2015-01" db="EMBL/GenBank/DDBJ databases">
        <title>The Genome Sequence of Exophiala oligosperma CBS72588.</title>
        <authorList>
            <consortium name="The Broad Institute Genomics Platform"/>
            <person name="Cuomo C."/>
            <person name="de Hoog S."/>
            <person name="Gorbushina A."/>
            <person name="Stielow B."/>
            <person name="Teixiera M."/>
            <person name="Abouelleil A."/>
            <person name="Chapman S.B."/>
            <person name="Priest M."/>
            <person name="Young S.K."/>
            <person name="Wortman J."/>
            <person name="Nusbaum C."/>
            <person name="Birren B."/>
        </authorList>
    </citation>
    <scope>NUCLEOTIDE SEQUENCE [LARGE SCALE GENOMIC DNA]</scope>
    <source>
        <strain evidence="1 2">CBS 72588</strain>
    </source>
</reference>
<protein>
    <submittedName>
        <fullName evidence="1">Uncharacterized protein</fullName>
    </submittedName>
</protein>
<dbReference type="RefSeq" id="XP_016262420.1">
    <property type="nucleotide sequence ID" value="XM_016406816.1"/>
</dbReference>
<evidence type="ECO:0000313" key="2">
    <source>
        <dbReference type="Proteomes" id="UP000053342"/>
    </source>
</evidence>
<dbReference type="Gene3D" id="3.40.50.10810">
    <property type="entry name" value="Tandem AAA-ATPase domain"/>
    <property type="match status" value="1"/>
</dbReference>
<dbReference type="InterPro" id="IPR038718">
    <property type="entry name" value="SNF2-like_sf"/>
</dbReference>
<dbReference type="SUPFAM" id="SSF52540">
    <property type="entry name" value="P-loop containing nucleoside triphosphate hydrolases"/>
    <property type="match status" value="1"/>
</dbReference>
<dbReference type="AlphaFoldDB" id="A0A0D2E344"/>
<organism evidence="1 2">
    <name type="scientific">Exophiala oligosperma</name>
    <dbReference type="NCBI Taxonomy" id="215243"/>
    <lineage>
        <taxon>Eukaryota</taxon>
        <taxon>Fungi</taxon>
        <taxon>Dikarya</taxon>
        <taxon>Ascomycota</taxon>
        <taxon>Pezizomycotina</taxon>
        <taxon>Eurotiomycetes</taxon>
        <taxon>Chaetothyriomycetidae</taxon>
        <taxon>Chaetothyriales</taxon>
        <taxon>Herpotrichiellaceae</taxon>
        <taxon>Exophiala</taxon>
    </lineage>
</organism>
<dbReference type="InterPro" id="IPR027417">
    <property type="entry name" value="P-loop_NTPase"/>
</dbReference>
<gene>
    <name evidence="1" type="ORF">PV06_05769</name>
</gene>
<accession>A0A0D2E344</accession>
<dbReference type="HOGENOM" id="CLU_2291722_0_0_1"/>
<dbReference type="GeneID" id="27357843"/>
<keyword evidence="2" id="KW-1185">Reference proteome</keyword>
<dbReference type="VEuPathDB" id="FungiDB:PV06_05769"/>
<dbReference type="EMBL" id="KN847336">
    <property type="protein sequence ID" value="KIW42204.1"/>
    <property type="molecule type" value="Genomic_DNA"/>
</dbReference>
<name>A0A0D2E344_9EURO</name>